<protein>
    <submittedName>
        <fullName evidence="1">Uncharacterized protein</fullName>
    </submittedName>
</protein>
<proteinExistence type="predicted"/>
<comment type="caution">
    <text evidence="1">The sequence shown here is derived from an EMBL/GenBank/DDBJ whole genome shotgun (WGS) entry which is preliminary data.</text>
</comment>
<evidence type="ECO:0000313" key="1">
    <source>
        <dbReference type="EMBL" id="PKK57303.1"/>
    </source>
</evidence>
<dbReference type="Proteomes" id="UP000233469">
    <property type="component" value="Unassembled WGS sequence"/>
</dbReference>
<accession>A0A2N1M6N6</accession>
<gene>
    <name evidence="1" type="ORF">RhiirC2_826223</name>
</gene>
<dbReference type="VEuPathDB" id="FungiDB:FUN_006406"/>
<dbReference type="VEuPathDB" id="FungiDB:RhiirFUN_017783"/>
<reference evidence="1 2" key="1">
    <citation type="submission" date="2016-04" db="EMBL/GenBank/DDBJ databases">
        <title>Genome analyses suggest a sexual origin of heterokaryosis in a supposedly ancient asexual fungus.</title>
        <authorList>
            <person name="Ropars J."/>
            <person name="Sedzielewska K."/>
            <person name="Noel J."/>
            <person name="Charron P."/>
            <person name="Farinelli L."/>
            <person name="Marton T."/>
            <person name="Kruger M."/>
            <person name="Pelin A."/>
            <person name="Brachmann A."/>
            <person name="Corradi N."/>
        </authorList>
    </citation>
    <scope>NUCLEOTIDE SEQUENCE [LARGE SCALE GENOMIC DNA]</scope>
    <source>
        <strain evidence="1 2">C2</strain>
    </source>
</reference>
<sequence>MFDSRLSYRVIKEKFRWQAVQRLDVDAQNDDVQVIKDFIRKYDAFFGKIIRVNRTRFIILYFIKEEKLMNAINESIKNNDLGKGLWIKKESDYIDENGDLQESNRRSDYIRDASRANSFRMEWEQQSGPSTRFAPSRRHNQWRINKFDSFCLFLMMKKCHIN</sequence>
<name>A0A2N1M6N6_9GLOM</name>
<reference evidence="1 2" key="2">
    <citation type="submission" date="2017-10" db="EMBL/GenBank/DDBJ databases">
        <title>Extensive intraspecific genome diversity in a model arbuscular mycorrhizal fungus.</title>
        <authorList>
            <person name="Chen E.C.H."/>
            <person name="Morin E."/>
            <person name="Baudet D."/>
            <person name="Noel J."/>
            <person name="Ndikumana S."/>
            <person name="Charron P."/>
            <person name="St-Onge C."/>
            <person name="Giorgi J."/>
            <person name="Grigoriev I.V."/>
            <person name="Roux C."/>
            <person name="Martin F.M."/>
            <person name="Corradi N."/>
        </authorList>
    </citation>
    <scope>NUCLEOTIDE SEQUENCE [LARGE SCALE GENOMIC DNA]</scope>
    <source>
        <strain evidence="1 2">C2</strain>
    </source>
</reference>
<dbReference type="EMBL" id="LLXL01004522">
    <property type="protein sequence ID" value="PKK57303.1"/>
    <property type="molecule type" value="Genomic_DNA"/>
</dbReference>
<dbReference type="AlphaFoldDB" id="A0A2N1M6N6"/>
<dbReference type="VEuPathDB" id="FungiDB:RhiirA1_463376"/>
<evidence type="ECO:0000313" key="2">
    <source>
        <dbReference type="Proteomes" id="UP000233469"/>
    </source>
</evidence>
<organism evidence="1 2">
    <name type="scientific">Rhizophagus irregularis</name>
    <dbReference type="NCBI Taxonomy" id="588596"/>
    <lineage>
        <taxon>Eukaryota</taxon>
        <taxon>Fungi</taxon>
        <taxon>Fungi incertae sedis</taxon>
        <taxon>Mucoromycota</taxon>
        <taxon>Glomeromycotina</taxon>
        <taxon>Glomeromycetes</taxon>
        <taxon>Glomerales</taxon>
        <taxon>Glomeraceae</taxon>
        <taxon>Rhizophagus</taxon>
    </lineage>
</organism>